<name>A0A0E0ML49_ORYPU</name>
<feature type="compositionally biased region" description="Basic residues" evidence="1">
    <location>
        <begin position="136"/>
        <end position="158"/>
    </location>
</feature>
<protein>
    <submittedName>
        <fullName evidence="2">Uncharacterized protein</fullName>
    </submittedName>
</protein>
<evidence type="ECO:0000256" key="1">
    <source>
        <dbReference type="SAM" id="MobiDB-lite"/>
    </source>
</evidence>
<reference evidence="2" key="1">
    <citation type="submission" date="2015-04" db="UniProtKB">
        <authorList>
            <consortium name="EnsemblPlants"/>
        </authorList>
    </citation>
    <scope>IDENTIFICATION</scope>
</reference>
<accession>A0A0E0ML49</accession>
<proteinExistence type="predicted"/>
<evidence type="ECO:0000313" key="3">
    <source>
        <dbReference type="Proteomes" id="UP000026962"/>
    </source>
</evidence>
<evidence type="ECO:0000313" key="2">
    <source>
        <dbReference type="EnsemblPlants" id="OPUNC12G07150.1"/>
    </source>
</evidence>
<dbReference type="Proteomes" id="UP000026962">
    <property type="component" value="Chromosome 12"/>
</dbReference>
<sequence>MANLNTYHLATWADSAKTRNPTRSGAAAVAPHDRAMAMARTCSGAAAFSGNAVRLQRRAAALERGGRGGLGGAARLSGTARMWRTSSPDLGEEREKRHGSAARLKSLASRLYRWQRRGEEGDDDGSMAPSGSGCSGKKKQRRHNLARRRLRKEKKRRAAAACNRMRQKVCEN</sequence>
<keyword evidence="3" id="KW-1185">Reference proteome</keyword>
<reference evidence="2" key="2">
    <citation type="submission" date="2018-05" db="EMBL/GenBank/DDBJ databases">
        <title>OpunRS2 (Oryza punctata Reference Sequence Version 2).</title>
        <authorList>
            <person name="Zhang J."/>
            <person name="Kudrna D."/>
            <person name="Lee S."/>
            <person name="Talag J."/>
            <person name="Welchert J."/>
            <person name="Wing R.A."/>
        </authorList>
    </citation>
    <scope>NUCLEOTIDE SEQUENCE [LARGE SCALE GENOMIC DNA]</scope>
</reference>
<dbReference type="Gramene" id="OPUNC12G07150.1">
    <property type="protein sequence ID" value="OPUNC12G07150.1"/>
    <property type="gene ID" value="OPUNC12G07150"/>
</dbReference>
<organism evidence="2">
    <name type="scientific">Oryza punctata</name>
    <name type="common">Red rice</name>
    <dbReference type="NCBI Taxonomy" id="4537"/>
    <lineage>
        <taxon>Eukaryota</taxon>
        <taxon>Viridiplantae</taxon>
        <taxon>Streptophyta</taxon>
        <taxon>Embryophyta</taxon>
        <taxon>Tracheophyta</taxon>
        <taxon>Spermatophyta</taxon>
        <taxon>Magnoliopsida</taxon>
        <taxon>Liliopsida</taxon>
        <taxon>Poales</taxon>
        <taxon>Poaceae</taxon>
        <taxon>BOP clade</taxon>
        <taxon>Oryzoideae</taxon>
        <taxon>Oryzeae</taxon>
        <taxon>Oryzinae</taxon>
        <taxon>Oryza</taxon>
    </lineage>
</organism>
<dbReference type="HOGENOM" id="CLU_1605348_0_0_1"/>
<feature type="region of interest" description="Disordered" evidence="1">
    <location>
        <begin position="118"/>
        <end position="172"/>
    </location>
</feature>
<dbReference type="AlphaFoldDB" id="A0A0E0ML49"/>
<dbReference type="EnsemblPlants" id="OPUNC12G07150.1">
    <property type="protein sequence ID" value="OPUNC12G07150.1"/>
    <property type="gene ID" value="OPUNC12G07150"/>
</dbReference>
<feature type="region of interest" description="Disordered" evidence="1">
    <location>
        <begin position="65"/>
        <end position="103"/>
    </location>
</feature>